<dbReference type="Gene3D" id="2.30.110.10">
    <property type="entry name" value="Electron Transport, Fmn-binding Protein, Chain A"/>
    <property type="match status" value="1"/>
</dbReference>
<evidence type="ECO:0000313" key="3">
    <source>
        <dbReference type="EMBL" id="MBA8814890.1"/>
    </source>
</evidence>
<dbReference type="AlphaFoldDB" id="A0A7W3PJV2"/>
<organism evidence="3 5">
    <name type="scientific">Frigoribacterium faeni</name>
    <dbReference type="NCBI Taxonomy" id="145483"/>
    <lineage>
        <taxon>Bacteria</taxon>
        <taxon>Bacillati</taxon>
        <taxon>Actinomycetota</taxon>
        <taxon>Actinomycetes</taxon>
        <taxon>Micrococcales</taxon>
        <taxon>Microbacteriaceae</taxon>
        <taxon>Frigoribacterium</taxon>
    </lineage>
</organism>
<dbReference type="SUPFAM" id="SSF50475">
    <property type="entry name" value="FMN-binding split barrel"/>
    <property type="match status" value="1"/>
</dbReference>
<comment type="caution">
    <text evidence="3">The sequence shown here is derived from an EMBL/GenBank/DDBJ whole genome shotgun (WGS) entry which is preliminary data.</text>
</comment>
<dbReference type="EMBL" id="JACGWW010000011">
    <property type="protein sequence ID" value="MBA8814890.1"/>
    <property type="molecule type" value="Genomic_DNA"/>
</dbReference>
<evidence type="ECO:0000259" key="1">
    <source>
        <dbReference type="Pfam" id="PF16242"/>
    </source>
</evidence>
<dbReference type="Proteomes" id="UP000522688">
    <property type="component" value="Unassembled WGS sequence"/>
</dbReference>
<dbReference type="Proteomes" id="UP000321154">
    <property type="component" value="Unassembled WGS sequence"/>
</dbReference>
<dbReference type="PANTHER" id="PTHR34818">
    <property type="entry name" value="PROTEIN BLI-3"/>
    <property type="match status" value="1"/>
</dbReference>
<sequence length="161" mass="17451">MTETNDISKVAEVLDKGRIGILTTQGSNKHLVSRPLAIVDREFDGKVYFFTPDPSPKVDDVKAHPQVNVAVETGKGYLSLSGEASIVKDAALIDELWTAAAEAWFDKGREDPTVALLQVEVETAEYWVSNEPKALTLLKYAKAAVTGGHPENIADTGTVRL</sequence>
<reference evidence="2 4" key="1">
    <citation type="submission" date="2019-07" db="EMBL/GenBank/DDBJ databases">
        <title>Whole genome shotgun sequence of Frigoribacterium faeni NBRC 103066.</title>
        <authorList>
            <person name="Hosoyama A."/>
            <person name="Uohara A."/>
            <person name="Ohji S."/>
            <person name="Ichikawa N."/>
        </authorList>
    </citation>
    <scope>NUCLEOTIDE SEQUENCE [LARGE SCALE GENOMIC DNA]</scope>
    <source>
        <strain evidence="2 4">NBRC 103066</strain>
    </source>
</reference>
<evidence type="ECO:0000313" key="5">
    <source>
        <dbReference type="Proteomes" id="UP000522688"/>
    </source>
</evidence>
<dbReference type="RefSeq" id="WP_146855391.1">
    <property type="nucleotide sequence ID" value="NZ_BAAAHR010000003.1"/>
</dbReference>
<proteinExistence type="predicted"/>
<dbReference type="PANTHER" id="PTHR34818:SF1">
    <property type="entry name" value="PROTEIN BLI-3"/>
    <property type="match status" value="1"/>
</dbReference>
<protein>
    <submittedName>
        <fullName evidence="2 3">General stress protein</fullName>
    </submittedName>
</protein>
<gene>
    <name evidence="3" type="ORF">FB463_003167</name>
    <name evidence="2" type="ORF">FFA01_18590</name>
</gene>
<evidence type="ECO:0000313" key="4">
    <source>
        <dbReference type="Proteomes" id="UP000321154"/>
    </source>
</evidence>
<evidence type="ECO:0000313" key="2">
    <source>
        <dbReference type="EMBL" id="GEK83550.1"/>
    </source>
</evidence>
<dbReference type="InterPro" id="IPR038725">
    <property type="entry name" value="YdaG_split_barrel_FMN-bd"/>
</dbReference>
<accession>A0A7W3PJV2</accession>
<dbReference type="InterPro" id="IPR012349">
    <property type="entry name" value="Split_barrel_FMN-bd"/>
</dbReference>
<reference evidence="3 5" key="2">
    <citation type="submission" date="2020-07" db="EMBL/GenBank/DDBJ databases">
        <title>Sequencing the genomes of 1000 actinobacteria strains.</title>
        <authorList>
            <person name="Klenk H.-P."/>
        </authorList>
    </citation>
    <scope>NUCLEOTIDE SEQUENCE [LARGE SCALE GENOMIC DNA]</scope>
    <source>
        <strain evidence="3 5">DSM 10309</strain>
    </source>
</reference>
<dbReference type="InterPro" id="IPR052917">
    <property type="entry name" value="Stress-Dev_Protein"/>
</dbReference>
<dbReference type="EMBL" id="BJUV01000017">
    <property type="protein sequence ID" value="GEK83550.1"/>
    <property type="molecule type" value="Genomic_DNA"/>
</dbReference>
<feature type="domain" description="General stress protein FMN-binding split barrel" evidence="1">
    <location>
        <begin position="6"/>
        <end position="150"/>
    </location>
</feature>
<dbReference type="OrthoDB" id="1432662at2"/>
<keyword evidence="4" id="KW-1185">Reference proteome</keyword>
<dbReference type="Pfam" id="PF16242">
    <property type="entry name" value="Pyrid_ox_like"/>
    <property type="match status" value="1"/>
</dbReference>
<name>A0A7W3PJV2_9MICO</name>